<feature type="compositionally biased region" description="Low complexity" evidence="1">
    <location>
        <begin position="118"/>
        <end position="130"/>
    </location>
</feature>
<sequence>MERSVEVVVSELQAASERLRDAGQRLQDGLSSVDLETRQLLGSGRKGDAASAYGPAWDKWHDGAGQVVRGLQTMADLLSLAGKEYAKTDQQSGEALSATMQSGGGAPAGGGGGGGGAPTAAPAASTASGSATGGGAAAAASEPLTGLAQAMNLEQLGSVAESVQSAPQQLGGFLQQGAQMAGGFVEQVASMVEGAAQGGEAPAPEQPRGSDRDPTPRDER</sequence>
<dbReference type="InterPro" id="IPR036689">
    <property type="entry name" value="ESAT-6-like_sf"/>
</dbReference>
<comment type="caution">
    <text evidence="2">The sequence shown here is derived from an EMBL/GenBank/DDBJ whole genome shotgun (WGS) entry which is preliminary data.</text>
</comment>
<dbReference type="SUPFAM" id="SSF140453">
    <property type="entry name" value="EsxAB dimer-like"/>
    <property type="match status" value="1"/>
</dbReference>
<accession>A0A4R5X0U2</accession>
<evidence type="ECO:0000256" key="1">
    <source>
        <dbReference type="SAM" id="MobiDB-lite"/>
    </source>
</evidence>
<reference evidence="2 3" key="1">
    <citation type="submission" date="2019-01" db="EMBL/GenBank/DDBJ databases">
        <title>High-quality-draft genome sequences of five non-tuberculosis mycobacteriaceae isolated from a nosocomial environment.</title>
        <authorList>
            <person name="Tiago I."/>
            <person name="Alarico S."/>
            <person name="Pereira S.G."/>
            <person name="Coelho C."/>
            <person name="Maranha A."/>
            <person name="Empadinhas N."/>
        </authorList>
    </citation>
    <scope>NUCLEOTIDE SEQUENCE [LARGE SCALE GENOMIC DNA]</scope>
    <source>
        <strain evidence="2 3">22DIII</strain>
    </source>
</reference>
<dbReference type="EMBL" id="SDLP01000010">
    <property type="protein sequence ID" value="TDL03772.1"/>
    <property type="molecule type" value="Genomic_DNA"/>
</dbReference>
<dbReference type="AlphaFoldDB" id="A0A4R5X0U2"/>
<dbReference type="Gene3D" id="1.10.287.1060">
    <property type="entry name" value="ESAT-6-like"/>
    <property type="match status" value="1"/>
</dbReference>
<evidence type="ECO:0000313" key="2">
    <source>
        <dbReference type="EMBL" id="TDL03772.1"/>
    </source>
</evidence>
<evidence type="ECO:0000313" key="3">
    <source>
        <dbReference type="Proteomes" id="UP000294952"/>
    </source>
</evidence>
<protein>
    <submittedName>
        <fullName evidence="2">WXG100 family type VII secretion target</fullName>
    </submittedName>
</protein>
<gene>
    <name evidence="2" type="ORF">EUA04_24290</name>
</gene>
<organism evidence="2 3">
    <name type="scientific">Mycolicibacterium obuense</name>
    <dbReference type="NCBI Taxonomy" id="1807"/>
    <lineage>
        <taxon>Bacteria</taxon>
        <taxon>Bacillati</taxon>
        <taxon>Actinomycetota</taxon>
        <taxon>Actinomycetes</taxon>
        <taxon>Mycobacteriales</taxon>
        <taxon>Mycobacteriaceae</taxon>
        <taxon>Mycolicibacterium</taxon>
    </lineage>
</organism>
<feature type="compositionally biased region" description="Basic and acidic residues" evidence="1">
    <location>
        <begin position="208"/>
        <end position="220"/>
    </location>
</feature>
<feature type="region of interest" description="Disordered" evidence="1">
    <location>
        <begin position="191"/>
        <end position="220"/>
    </location>
</feature>
<feature type="compositionally biased region" description="Polar residues" evidence="1">
    <location>
        <begin position="91"/>
        <end position="101"/>
    </location>
</feature>
<feature type="compositionally biased region" description="Gly residues" evidence="1">
    <location>
        <begin position="102"/>
        <end position="117"/>
    </location>
</feature>
<dbReference type="Pfam" id="PF06013">
    <property type="entry name" value="WXG100"/>
    <property type="match status" value="1"/>
</dbReference>
<dbReference type="RefSeq" id="WP_133414780.1">
    <property type="nucleotide sequence ID" value="NZ_SDLP01000010.1"/>
</dbReference>
<feature type="compositionally biased region" description="Low complexity" evidence="1">
    <location>
        <begin position="193"/>
        <end position="207"/>
    </location>
</feature>
<dbReference type="InterPro" id="IPR010310">
    <property type="entry name" value="T7SS_ESAT-6-like"/>
</dbReference>
<proteinExistence type="predicted"/>
<dbReference type="Proteomes" id="UP000294952">
    <property type="component" value="Unassembled WGS sequence"/>
</dbReference>
<name>A0A4R5X0U2_9MYCO</name>
<feature type="region of interest" description="Disordered" evidence="1">
    <location>
        <begin position="91"/>
        <end position="137"/>
    </location>
</feature>
<dbReference type="NCBIfam" id="TIGR03930">
    <property type="entry name" value="WXG100_ESAT6"/>
    <property type="match status" value="1"/>
</dbReference>